<sequence>MPITTATPKKIVHWALNTSLSDLGSPFSEAGSSDSCTSTSSLQYINSQLIAHGFTHGSGLSLDGLAKEDADKVVKCILGMLSQRIDDMSRTEELTTKLRTLSYDHERLTSMHKAETEKAANAEREMNLHKSRLNATLKSLQSSENAHKHTTAELQRTRTTLHALRATHQTEIKKLDKEKERMVDRWSKLSDAQLKIGSLRAGLTCANLDVVEASDVKLRGKGQTFLDVALEQAETARKELLEQNRKLRGVLLSAANELQSVLYAVRTAGDTEPTDEPSPLSFSTLFPNPPTEAAEETFSSMFRSIRESLAQRADGCATPCKCSHTASSSPGHADTRAKESAEIERLQAVVNKLRLELEEAQKQAAASAAQVQELFDRFAEEQNASKHPTEDMSMDLMIAPARDEERQRLDERFKELEEERHRFTEAAVRLGKEKAALEAERLKFLEEKRSWQVDMMLAELPPTPAPGASMPTPIVRPAPAPTAPLRISPRRSSKKLKGKMASPRKTRVSRRSSGFAAIALGPASPKGKQKVVPPFETEVIPVTAEAGRSVTASPSRQMPEFKTSMTASPVPPPPFLPGSFVLPPPSPAASLPSRDSGSTPLPPIPPLPKLEIPPLAEKPPSDESMDTSSDIPTSSTSSTESRASSSLYETQPPTPAPKTPGVRPFPMAKPFAARMVHAYSPVKPSPLSRILMLANSPDSPEGSQLTPLPESPSEDVAMQNAAPSNPEPIRSLAEELGVSEDDDSPLREKPPKATEPQGTKRKAGPSEPERRVPSSRAATKDKGKGRAEPQPGPGSRVRTGGSLEKENVKRAKLSNGASSTKTTSSTQDTRRTRSAVAAKPTSSSTVPGAKARPTAAGSGSKAAPKPKGGPRRVPAGSAEAASVPTWRG</sequence>
<comment type="similarity">
    <text evidence="3">Belongs to the ADIP family.</text>
</comment>
<dbReference type="GO" id="GO:0036064">
    <property type="term" value="C:ciliary basal body"/>
    <property type="evidence" value="ECO:0007669"/>
    <property type="project" value="TreeGrafter"/>
</dbReference>
<feature type="coiled-coil region" evidence="9">
    <location>
        <begin position="336"/>
        <end position="433"/>
    </location>
</feature>
<protein>
    <recommendedName>
        <fullName evidence="13">Afadin and alpha-actinin-binding-domain-containing protein</fullName>
    </recommendedName>
</protein>
<dbReference type="GO" id="GO:0035735">
    <property type="term" value="P:intraciliary transport involved in cilium assembly"/>
    <property type="evidence" value="ECO:0007669"/>
    <property type="project" value="TreeGrafter"/>
</dbReference>
<evidence type="ECO:0000256" key="6">
    <source>
        <dbReference type="ARBA" id="ARBA00022949"/>
    </source>
</evidence>
<feature type="region of interest" description="Disordered" evidence="10">
    <location>
        <begin position="478"/>
        <end position="512"/>
    </location>
</feature>
<dbReference type="GO" id="GO:0007155">
    <property type="term" value="P:cell adhesion"/>
    <property type="evidence" value="ECO:0007669"/>
    <property type="project" value="UniProtKB-KW"/>
</dbReference>
<comment type="caution">
    <text evidence="11">The sequence shown here is derived from an EMBL/GenBank/DDBJ whole genome shotgun (WGS) entry which is preliminary data.</text>
</comment>
<dbReference type="InterPro" id="IPR052300">
    <property type="entry name" value="Adhesion_Centrosome_assoc"/>
</dbReference>
<evidence type="ECO:0000313" key="12">
    <source>
        <dbReference type="Proteomes" id="UP001215151"/>
    </source>
</evidence>
<keyword evidence="5" id="KW-0130">Cell adhesion</keyword>
<dbReference type="InterPro" id="IPR021622">
    <property type="entry name" value="Afadin/alpha-actinin-bd"/>
</dbReference>
<keyword evidence="7 9" id="KW-0175">Coiled coil</keyword>
<reference evidence="11" key="1">
    <citation type="submission" date="2022-11" db="EMBL/GenBank/DDBJ databases">
        <title>Genome Sequence of Cubamyces cubensis.</title>
        <authorList>
            <person name="Buettner E."/>
        </authorList>
    </citation>
    <scope>NUCLEOTIDE SEQUENCE</scope>
    <source>
        <strain evidence="11">MPL-01</strain>
    </source>
</reference>
<comment type="subcellular location">
    <subcellularLocation>
        <location evidence="1">Cell junction</location>
    </subcellularLocation>
    <subcellularLocation>
        <location evidence="2">Cytoplasm</location>
        <location evidence="2">Cytoskeleton</location>
        <location evidence="2">Microtubule organizing center</location>
        <location evidence="2">Centrosome</location>
    </subcellularLocation>
</comment>
<evidence type="ECO:0000313" key="11">
    <source>
        <dbReference type="EMBL" id="KAJ8473753.1"/>
    </source>
</evidence>
<evidence type="ECO:0000256" key="2">
    <source>
        <dbReference type="ARBA" id="ARBA00004300"/>
    </source>
</evidence>
<evidence type="ECO:0000256" key="3">
    <source>
        <dbReference type="ARBA" id="ARBA00009291"/>
    </source>
</evidence>
<keyword evidence="6" id="KW-0965">Cell junction</keyword>
<dbReference type="PANTHER" id="PTHR46507">
    <property type="entry name" value="AFADIN- AND ALPHA-ACTININ-BINDING PROTEIN"/>
    <property type="match status" value="1"/>
</dbReference>
<evidence type="ECO:0000256" key="7">
    <source>
        <dbReference type="ARBA" id="ARBA00023054"/>
    </source>
</evidence>
<evidence type="ECO:0000256" key="1">
    <source>
        <dbReference type="ARBA" id="ARBA00004282"/>
    </source>
</evidence>
<keyword evidence="4" id="KW-0963">Cytoplasm</keyword>
<organism evidence="11 12">
    <name type="scientific">Trametes cubensis</name>
    <dbReference type="NCBI Taxonomy" id="1111947"/>
    <lineage>
        <taxon>Eukaryota</taxon>
        <taxon>Fungi</taxon>
        <taxon>Dikarya</taxon>
        <taxon>Basidiomycota</taxon>
        <taxon>Agaricomycotina</taxon>
        <taxon>Agaricomycetes</taxon>
        <taxon>Polyporales</taxon>
        <taxon>Polyporaceae</taxon>
        <taxon>Trametes</taxon>
    </lineage>
</organism>
<evidence type="ECO:0000256" key="5">
    <source>
        <dbReference type="ARBA" id="ARBA00022889"/>
    </source>
</evidence>
<name>A0AAD7TQ58_9APHY</name>
<evidence type="ECO:0000256" key="8">
    <source>
        <dbReference type="ARBA" id="ARBA00023212"/>
    </source>
</evidence>
<keyword evidence="12" id="KW-1185">Reference proteome</keyword>
<evidence type="ECO:0000256" key="10">
    <source>
        <dbReference type="SAM" id="MobiDB-lite"/>
    </source>
</evidence>
<evidence type="ECO:0000256" key="4">
    <source>
        <dbReference type="ARBA" id="ARBA00022490"/>
    </source>
</evidence>
<feature type="region of interest" description="Disordered" evidence="10">
    <location>
        <begin position="690"/>
        <end position="888"/>
    </location>
</feature>
<keyword evidence="8" id="KW-0206">Cytoskeleton</keyword>
<feature type="compositionally biased region" description="Basic residues" evidence="10">
    <location>
        <begin position="488"/>
        <end position="510"/>
    </location>
</feature>
<feature type="compositionally biased region" description="Low complexity" evidence="10">
    <location>
        <begin position="626"/>
        <end position="646"/>
    </location>
</feature>
<feature type="coiled-coil region" evidence="9">
    <location>
        <begin position="105"/>
        <end position="132"/>
    </location>
</feature>
<accession>A0AAD7TQ58</accession>
<feature type="compositionally biased region" description="Pro residues" evidence="10">
    <location>
        <begin position="569"/>
        <end position="587"/>
    </location>
</feature>
<dbReference type="AlphaFoldDB" id="A0AAD7TQ58"/>
<feature type="compositionally biased region" description="Basic and acidic residues" evidence="10">
    <location>
        <begin position="767"/>
        <end position="787"/>
    </location>
</feature>
<dbReference type="EMBL" id="JAPEVG010000211">
    <property type="protein sequence ID" value="KAJ8473753.1"/>
    <property type="molecule type" value="Genomic_DNA"/>
</dbReference>
<dbReference type="Pfam" id="PF11559">
    <property type="entry name" value="ADIP"/>
    <property type="match status" value="1"/>
</dbReference>
<feature type="region of interest" description="Disordered" evidence="10">
    <location>
        <begin position="543"/>
        <end position="666"/>
    </location>
</feature>
<gene>
    <name evidence="11" type="ORF">ONZ51_g7681</name>
</gene>
<evidence type="ECO:0000256" key="9">
    <source>
        <dbReference type="SAM" id="Coils"/>
    </source>
</evidence>
<evidence type="ECO:0008006" key="13">
    <source>
        <dbReference type="Google" id="ProtNLM"/>
    </source>
</evidence>
<dbReference type="PANTHER" id="PTHR46507:SF4">
    <property type="entry name" value="SSX FAMILY MEMBER 2 INTERACTING PROTEIN"/>
    <property type="match status" value="1"/>
</dbReference>
<proteinExistence type="inferred from homology"/>
<feature type="compositionally biased region" description="Low complexity" evidence="10">
    <location>
        <begin position="818"/>
        <end position="827"/>
    </location>
</feature>
<feature type="compositionally biased region" description="Polar residues" evidence="10">
    <location>
        <begin position="696"/>
        <end position="706"/>
    </location>
</feature>
<dbReference type="Proteomes" id="UP001215151">
    <property type="component" value="Unassembled WGS sequence"/>
</dbReference>